<feature type="chain" id="PRO_5020183529" evidence="2">
    <location>
        <begin position="24"/>
        <end position="320"/>
    </location>
</feature>
<dbReference type="PANTHER" id="PTHR42928">
    <property type="entry name" value="TRICARBOXYLATE-BINDING PROTEIN"/>
    <property type="match status" value="1"/>
</dbReference>
<dbReference type="SUPFAM" id="SSF53850">
    <property type="entry name" value="Periplasmic binding protein-like II"/>
    <property type="match status" value="1"/>
</dbReference>
<sequence length="320" mass="33233">MISMRSAVVFPAGCLLACSLAWADYPERPVRIIVPYEAGGGADMITRLVALQLGNRLKQSVIVENRGGGSNTIGMNAVAKSTADGYTLGLVTPTFVMTPLLIKNHPYKPLADLTAVGMVATAPLALVVHPSVPARTVQELIAIAKARPGQLNFASGGVTSTQGLAGVLFASMADIDVANVPYKGSSQAMTDLLAGNVQFMFNPMASVLPHIASGKLRAVGVSSDAPASLLPGVGTVAAAVPGYHVTGWFGLVAPVGTPGPVIDRLNRELASILGAPGVAEQMKEWGLEPKPMAVRDFTALLAAESRKYAQIIKTQNLALE</sequence>
<dbReference type="RefSeq" id="WP_130355697.1">
    <property type="nucleotide sequence ID" value="NZ_SGXC01000001.1"/>
</dbReference>
<comment type="caution">
    <text evidence="3">The sequence shown here is derived from an EMBL/GenBank/DDBJ whole genome shotgun (WGS) entry which is preliminary data.</text>
</comment>
<dbReference type="PANTHER" id="PTHR42928:SF5">
    <property type="entry name" value="BLR1237 PROTEIN"/>
    <property type="match status" value="1"/>
</dbReference>
<gene>
    <name evidence="3" type="ORF">EV675_0331</name>
</gene>
<keyword evidence="4" id="KW-1185">Reference proteome</keyword>
<dbReference type="CDD" id="cd13578">
    <property type="entry name" value="PBP2_Bug27"/>
    <property type="match status" value="1"/>
</dbReference>
<evidence type="ECO:0000256" key="2">
    <source>
        <dbReference type="SAM" id="SignalP"/>
    </source>
</evidence>
<protein>
    <submittedName>
        <fullName evidence="3">Tripartite-type tricarboxylate transporter receptor subunit TctC</fullName>
    </submittedName>
</protein>
<proteinExistence type="inferred from homology"/>
<dbReference type="EMBL" id="SGXC01000001">
    <property type="protein sequence ID" value="RZS84314.1"/>
    <property type="molecule type" value="Genomic_DNA"/>
</dbReference>
<keyword evidence="2" id="KW-0732">Signal</keyword>
<dbReference type="InterPro" id="IPR042100">
    <property type="entry name" value="Bug_dom1"/>
</dbReference>
<organism evidence="3 4">
    <name type="scientific">Pigmentiphaga kullae</name>
    <dbReference type="NCBI Taxonomy" id="151784"/>
    <lineage>
        <taxon>Bacteria</taxon>
        <taxon>Pseudomonadati</taxon>
        <taxon>Pseudomonadota</taxon>
        <taxon>Betaproteobacteria</taxon>
        <taxon>Burkholderiales</taxon>
        <taxon>Alcaligenaceae</taxon>
        <taxon>Pigmentiphaga</taxon>
    </lineage>
</organism>
<dbReference type="OrthoDB" id="8678477at2"/>
<comment type="similarity">
    <text evidence="1">Belongs to the UPF0065 (bug) family.</text>
</comment>
<evidence type="ECO:0000313" key="4">
    <source>
        <dbReference type="Proteomes" id="UP000292445"/>
    </source>
</evidence>
<keyword evidence="3" id="KW-0675">Receptor</keyword>
<dbReference type="Gene3D" id="3.40.190.10">
    <property type="entry name" value="Periplasmic binding protein-like II"/>
    <property type="match status" value="1"/>
</dbReference>
<dbReference type="AlphaFoldDB" id="A0A4Q7NH71"/>
<dbReference type="Proteomes" id="UP000292445">
    <property type="component" value="Unassembled WGS sequence"/>
</dbReference>
<dbReference type="InterPro" id="IPR005064">
    <property type="entry name" value="BUG"/>
</dbReference>
<evidence type="ECO:0000256" key="1">
    <source>
        <dbReference type="ARBA" id="ARBA00006987"/>
    </source>
</evidence>
<feature type="signal peptide" evidence="2">
    <location>
        <begin position="1"/>
        <end position="23"/>
    </location>
</feature>
<evidence type="ECO:0000313" key="3">
    <source>
        <dbReference type="EMBL" id="RZS84314.1"/>
    </source>
</evidence>
<accession>A0A4Q7NH71</accession>
<dbReference type="PIRSF" id="PIRSF017082">
    <property type="entry name" value="YflP"/>
    <property type="match status" value="1"/>
</dbReference>
<reference evidence="3 4" key="1">
    <citation type="submission" date="2019-02" db="EMBL/GenBank/DDBJ databases">
        <title>Genomic Encyclopedia of Type Strains, Phase IV (KMG-IV): sequencing the most valuable type-strain genomes for metagenomic binning, comparative biology and taxonomic classification.</title>
        <authorList>
            <person name="Goeker M."/>
        </authorList>
    </citation>
    <scope>NUCLEOTIDE SEQUENCE [LARGE SCALE GENOMIC DNA]</scope>
    <source>
        <strain evidence="3 4">K24</strain>
    </source>
</reference>
<name>A0A4Q7NH71_9BURK</name>
<dbReference type="Gene3D" id="3.40.190.150">
    <property type="entry name" value="Bordetella uptake gene, domain 1"/>
    <property type="match status" value="1"/>
</dbReference>
<dbReference type="Pfam" id="PF03401">
    <property type="entry name" value="TctC"/>
    <property type="match status" value="1"/>
</dbReference>